<dbReference type="Gene3D" id="3.40.50.720">
    <property type="entry name" value="NAD(P)-binding Rossmann-like Domain"/>
    <property type="match status" value="1"/>
</dbReference>
<comment type="catalytic activity">
    <reaction evidence="11">
        <text>L-homoserine + NADP(+) = L-aspartate 4-semialdehyde + NADPH + H(+)</text>
        <dbReference type="Rhea" id="RHEA:15761"/>
        <dbReference type="ChEBI" id="CHEBI:15378"/>
        <dbReference type="ChEBI" id="CHEBI:57476"/>
        <dbReference type="ChEBI" id="CHEBI:57783"/>
        <dbReference type="ChEBI" id="CHEBI:58349"/>
        <dbReference type="ChEBI" id="CHEBI:537519"/>
        <dbReference type="EC" id="1.1.1.3"/>
    </reaction>
    <physiologicalReaction direction="right-to-left" evidence="11">
        <dbReference type="Rhea" id="RHEA:15763"/>
    </physiologicalReaction>
</comment>
<evidence type="ECO:0000256" key="4">
    <source>
        <dbReference type="ARBA" id="ARBA00013213"/>
    </source>
</evidence>
<keyword evidence="6 12" id="KW-0028">Amino-acid biosynthesis</keyword>
<comment type="pathway">
    <text evidence="2 15">Amino-acid biosynthesis; L-methionine biosynthesis via de novo pathway; L-homoserine from L-aspartate: step 3/3.</text>
</comment>
<evidence type="ECO:0000313" key="20">
    <source>
        <dbReference type="Proteomes" id="UP000192368"/>
    </source>
</evidence>
<dbReference type="FunFam" id="3.30.360.10:FF:000005">
    <property type="entry name" value="Homoserine dehydrogenase"/>
    <property type="match status" value="1"/>
</dbReference>
<evidence type="ECO:0000256" key="6">
    <source>
        <dbReference type="ARBA" id="ARBA00022605"/>
    </source>
</evidence>
<dbReference type="EMBL" id="FWWR01000009">
    <property type="protein sequence ID" value="SMB80764.1"/>
    <property type="molecule type" value="Genomic_DNA"/>
</dbReference>
<evidence type="ECO:0000256" key="16">
    <source>
        <dbReference type="RuleBase" id="RU004171"/>
    </source>
</evidence>
<evidence type="ECO:0000256" key="15">
    <source>
        <dbReference type="RuleBase" id="RU000579"/>
    </source>
</evidence>
<dbReference type="Gene3D" id="3.30.70.260">
    <property type="match status" value="1"/>
</dbReference>
<dbReference type="NCBIfam" id="NF004976">
    <property type="entry name" value="PRK06349.1"/>
    <property type="match status" value="1"/>
</dbReference>
<feature type="binding site" evidence="14">
    <location>
        <position position="186"/>
    </location>
    <ligand>
        <name>L-homoserine</name>
        <dbReference type="ChEBI" id="CHEBI:57476"/>
    </ligand>
</feature>
<keyword evidence="8 12" id="KW-0560">Oxidoreductase</keyword>
<dbReference type="AlphaFoldDB" id="A0A1W1UJ34"/>
<dbReference type="Pfam" id="PF03447">
    <property type="entry name" value="NAD_binding_3"/>
    <property type="match status" value="1"/>
</dbReference>
<dbReference type="InterPro" id="IPR036291">
    <property type="entry name" value="NAD(P)-bd_dom_sf"/>
</dbReference>
<dbReference type="PANTHER" id="PTHR43331:SF1">
    <property type="entry name" value="HOMOSERINE DEHYDROGENASE"/>
    <property type="match status" value="1"/>
</dbReference>
<dbReference type="InterPro" id="IPR001342">
    <property type="entry name" value="HDH_cat"/>
</dbReference>
<evidence type="ECO:0000256" key="2">
    <source>
        <dbReference type="ARBA" id="ARBA00005062"/>
    </source>
</evidence>
<keyword evidence="10 12" id="KW-0486">Methionine biosynthesis</keyword>
<feature type="active site" description="Proton donor" evidence="13">
    <location>
        <position position="201"/>
    </location>
</feature>
<evidence type="ECO:0000259" key="17">
    <source>
        <dbReference type="Pfam" id="PF00742"/>
    </source>
</evidence>
<dbReference type="Pfam" id="PF00742">
    <property type="entry name" value="Homoserine_dh"/>
    <property type="match status" value="1"/>
</dbReference>
<dbReference type="Proteomes" id="UP000192368">
    <property type="component" value="Unassembled WGS sequence"/>
</dbReference>
<dbReference type="OrthoDB" id="9808167at2"/>
<evidence type="ECO:0000256" key="7">
    <source>
        <dbReference type="ARBA" id="ARBA00022697"/>
    </source>
</evidence>
<evidence type="ECO:0000256" key="8">
    <source>
        <dbReference type="ARBA" id="ARBA00023002"/>
    </source>
</evidence>
<evidence type="ECO:0000256" key="5">
    <source>
        <dbReference type="ARBA" id="ARBA00013376"/>
    </source>
</evidence>
<sequence>MINIAFLGYGTVAHGAYNIINKKKSEIKAILGEEVVVKKILKRNTNGVTEDGRDIFTSDYNEILEDGEISLVVEMTGDLKASYEYISQAFKHKKHVVSANKAVVSEYFNELHSLAYENGVSFLYEAAVGGSIPIVTPLMNQVILNKVNRIRGILNGTSNYLLSRMYDDGISYLDVLKDAQDLGYAESDPYDDVEGVDTLRKLAILSTIAFKGVVKNQDILRFGISNIKDVDIKYLKNKNLKIKLMAKSVLKENKFSAVVEPVILNSNDKLYNIDGADNSVEIFGENYSSLVFAGEGAGSLPTGNAIVTDIVDILRGVALKVQTTEKIVCKNQIESEYYVRVPKDFKFNEKVSSEELIGEYKILRTEKIDRNNLLNILSCEDYFIARYEI</sequence>
<accession>A0A1W1UJ34</accession>
<comment type="pathway">
    <text evidence="1 15">Amino-acid biosynthesis; L-threonine biosynthesis; L-threonine from L-aspartate: step 3/5.</text>
</comment>
<dbReference type="GO" id="GO:0009086">
    <property type="term" value="P:methionine biosynthetic process"/>
    <property type="evidence" value="ECO:0007669"/>
    <property type="project" value="UniProtKB-KW"/>
</dbReference>
<dbReference type="GO" id="GO:0009088">
    <property type="term" value="P:threonine biosynthetic process"/>
    <property type="evidence" value="ECO:0007669"/>
    <property type="project" value="UniProtKB-UniPathway"/>
</dbReference>
<dbReference type="STRING" id="573058.SAMN00017477_0279"/>
<dbReference type="SUPFAM" id="SSF55347">
    <property type="entry name" value="Glyceraldehyde-3-phosphate dehydrogenase-like, C-terminal domain"/>
    <property type="match status" value="1"/>
</dbReference>
<dbReference type="InterPro" id="IPR022697">
    <property type="entry name" value="HDH_short"/>
</dbReference>
<dbReference type="EC" id="1.1.1.3" evidence="4 12"/>
<dbReference type="InterPro" id="IPR005106">
    <property type="entry name" value="Asp/hSer_DH_NAD-bd"/>
</dbReference>
<dbReference type="GO" id="GO:0050661">
    <property type="term" value="F:NADP binding"/>
    <property type="evidence" value="ECO:0007669"/>
    <property type="project" value="InterPro"/>
</dbReference>
<dbReference type="SUPFAM" id="SSF51735">
    <property type="entry name" value="NAD(P)-binding Rossmann-fold domains"/>
    <property type="match status" value="1"/>
</dbReference>
<gene>
    <name evidence="19" type="ORF">SAMN00017477_0279</name>
</gene>
<dbReference type="UniPathway" id="UPA00051">
    <property type="reaction ID" value="UER00465"/>
</dbReference>
<dbReference type="PIRSF" id="PIRSF036497">
    <property type="entry name" value="HDH_short"/>
    <property type="match status" value="1"/>
</dbReference>
<dbReference type="InterPro" id="IPR019811">
    <property type="entry name" value="HDH_CS"/>
</dbReference>
<feature type="domain" description="Aspartate/homoserine dehydrogenase NAD-binding" evidence="18">
    <location>
        <begin position="8"/>
        <end position="125"/>
    </location>
</feature>
<protein>
    <recommendedName>
        <fullName evidence="5 12">Homoserine dehydrogenase</fullName>
        <shortName evidence="12">HDH</shortName>
        <ecNumber evidence="4 12">1.1.1.3</ecNumber>
    </recommendedName>
</protein>
<dbReference type="PANTHER" id="PTHR43331">
    <property type="entry name" value="HOMOSERINE DEHYDROGENASE"/>
    <property type="match status" value="1"/>
</dbReference>
<evidence type="ECO:0000256" key="1">
    <source>
        <dbReference type="ARBA" id="ARBA00005056"/>
    </source>
</evidence>
<dbReference type="RefSeq" id="WP_084229983.1">
    <property type="nucleotide sequence ID" value="NZ_FWWR01000009.1"/>
</dbReference>
<dbReference type="PROSITE" id="PS01042">
    <property type="entry name" value="HOMOSER_DHGENASE"/>
    <property type="match status" value="1"/>
</dbReference>
<keyword evidence="7 12" id="KW-0791">Threonine biosynthesis</keyword>
<keyword evidence="12 14" id="KW-0521">NADP</keyword>
<evidence type="ECO:0000256" key="9">
    <source>
        <dbReference type="ARBA" id="ARBA00023053"/>
    </source>
</evidence>
<name>A0A1W1UJ34_PEPAS</name>
<dbReference type="GO" id="GO:0004412">
    <property type="term" value="F:homoserine dehydrogenase activity"/>
    <property type="evidence" value="ECO:0007669"/>
    <property type="project" value="UniProtKB-EC"/>
</dbReference>
<feature type="binding site" evidence="14">
    <location>
        <position position="101"/>
    </location>
    <ligand>
        <name>NADPH</name>
        <dbReference type="ChEBI" id="CHEBI:57783"/>
    </ligand>
</feature>
<proteinExistence type="inferred from homology"/>
<comment type="similarity">
    <text evidence="3 12 16">Belongs to the homoserine dehydrogenase family.</text>
</comment>
<evidence type="ECO:0000256" key="13">
    <source>
        <dbReference type="PIRSR" id="PIRSR036497-1"/>
    </source>
</evidence>
<evidence type="ECO:0000259" key="18">
    <source>
        <dbReference type="Pfam" id="PF03447"/>
    </source>
</evidence>
<organism evidence="19 20">
    <name type="scientific">Peptoniphilus asaccharolyticus DSM 20463</name>
    <dbReference type="NCBI Taxonomy" id="573058"/>
    <lineage>
        <taxon>Bacteria</taxon>
        <taxon>Bacillati</taxon>
        <taxon>Bacillota</taxon>
        <taxon>Tissierellia</taxon>
        <taxon>Tissierellales</taxon>
        <taxon>Peptoniphilaceae</taxon>
        <taxon>Peptoniphilus</taxon>
    </lineage>
</organism>
<dbReference type="UniPathway" id="UPA00050">
    <property type="reaction ID" value="UER00063"/>
</dbReference>
<dbReference type="Gene3D" id="3.30.360.10">
    <property type="entry name" value="Dihydrodipicolinate Reductase, domain 2"/>
    <property type="match status" value="1"/>
</dbReference>
<keyword evidence="9" id="KW-0915">Sodium</keyword>
<evidence type="ECO:0000256" key="12">
    <source>
        <dbReference type="PIRNR" id="PIRNR036497"/>
    </source>
</evidence>
<evidence type="ECO:0000256" key="3">
    <source>
        <dbReference type="ARBA" id="ARBA00006753"/>
    </source>
</evidence>
<evidence type="ECO:0000313" key="19">
    <source>
        <dbReference type="EMBL" id="SMB80764.1"/>
    </source>
</evidence>
<feature type="domain" description="Homoserine dehydrogenase catalytic" evidence="17">
    <location>
        <begin position="133"/>
        <end position="311"/>
    </location>
</feature>
<reference evidence="20" key="1">
    <citation type="submission" date="2017-04" db="EMBL/GenBank/DDBJ databases">
        <authorList>
            <person name="Varghese N."/>
            <person name="Submissions S."/>
        </authorList>
    </citation>
    <scope>NUCLEOTIDE SEQUENCE [LARGE SCALE GENOMIC DNA]</scope>
    <source>
        <strain evidence="20">DSM 20463</strain>
    </source>
</reference>
<keyword evidence="20" id="KW-1185">Reference proteome</keyword>
<evidence type="ECO:0000256" key="10">
    <source>
        <dbReference type="ARBA" id="ARBA00023167"/>
    </source>
</evidence>
<evidence type="ECO:0000256" key="11">
    <source>
        <dbReference type="ARBA" id="ARBA00048841"/>
    </source>
</evidence>
<evidence type="ECO:0000256" key="14">
    <source>
        <dbReference type="PIRSR" id="PIRSR036497-2"/>
    </source>
</evidence>